<protein>
    <submittedName>
        <fullName evidence="2">GNAT family N-acetyltransferase</fullName>
    </submittedName>
</protein>
<dbReference type="AlphaFoldDB" id="A0A9X2FLW9"/>
<dbReference type="Gene3D" id="3.40.630.30">
    <property type="match status" value="1"/>
</dbReference>
<dbReference type="InterPro" id="IPR016181">
    <property type="entry name" value="Acyl_CoA_acyltransferase"/>
</dbReference>
<dbReference type="RefSeq" id="WP_253362116.1">
    <property type="nucleotide sequence ID" value="NZ_JAIULA010000031.1"/>
</dbReference>
<organism evidence="2 3">
    <name type="scientific">Ligilactobacillus ubinensis</name>
    <dbReference type="NCBI Taxonomy" id="2876789"/>
    <lineage>
        <taxon>Bacteria</taxon>
        <taxon>Bacillati</taxon>
        <taxon>Bacillota</taxon>
        <taxon>Bacilli</taxon>
        <taxon>Lactobacillales</taxon>
        <taxon>Lactobacillaceae</taxon>
        <taxon>Ligilactobacillus</taxon>
    </lineage>
</organism>
<dbReference type="SUPFAM" id="SSF55729">
    <property type="entry name" value="Acyl-CoA N-acyltransferases (Nat)"/>
    <property type="match status" value="1"/>
</dbReference>
<dbReference type="PANTHER" id="PTHR43441:SF11">
    <property type="entry name" value="RIBOSOMAL-PROTEIN-SERINE ACETYLTRANSFERASE"/>
    <property type="match status" value="1"/>
</dbReference>
<dbReference type="InterPro" id="IPR000182">
    <property type="entry name" value="GNAT_dom"/>
</dbReference>
<dbReference type="Proteomes" id="UP001139006">
    <property type="component" value="Unassembled WGS sequence"/>
</dbReference>
<evidence type="ECO:0000313" key="2">
    <source>
        <dbReference type="EMBL" id="MCP0887957.1"/>
    </source>
</evidence>
<reference evidence="2 3" key="1">
    <citation type="journal article" date="2023" name="Int. J. Syst. Evol. Microbiol.">
        <title>Ligilactobacillus ubinensis sp. nov., a novel species isolated from the wild ferment of a durian fruit (Durio zibethinus).</title>
        <authorList>
            <person name="Heng Y.C."/>
            <person name="Menon N."/>
            <person name="Chen B."/>
            <person name="Loo B.Z.L."/>
            <person name="Wong G.W.J."/>
            <person name="Lim A.C.H."/>
            <person name="Silvaraju S."/>
            <person name="Kittelmann S."/>
        </authorList>
    </citation>
    <scope>NUCLEOTIDE SEQUENCE [LARGE SCALE GENOMIC DNA]</scope>
    <source>
        <strain evidence="2 3">WILCCON 0076</strain>
    </source>
</reference>
<sequence length="191" mass="21421">MFTYQIDTEVSLALPRPKIDSQTLFEIIKENSQDLGAWLPWAPSIKTVDDEEQFLTSTLQNFGTSTSLNTVILYHGIPVGMISLNKFTESGHITDIGYWLGSQYVGNGIMHRAVTGICAIAFEDYQVHKVEIHAAIENTRSNNVAKNAGFHFDGSLRAKELLLDGFHDENCWSLLATEWAQKNNSRNEKTV</sequence>
<dbReference type="EMBL" id="JAIULA010000031">
    <property type="protein sequence ID" value="MCP0887957.1"/>
    <property type="molecule type" value="Genomic_DNA"/>
</dbReference>
<dbReference type="GO" id="GO:0005737">
    <property type="term" value="C:cytoplasm"/>
    <property type="evidence" value="ECO:0007669"/>
    <property type="project" value="TreeGrafter"/>
</dbReference>
<feature type="domain" description="N-acetyltransferase" evidence="1">
    <location>
        <begin position="26"/>
        <end position="184"/>
    </location>
</feature>
<gene>
    <name evidence="2" type="ORF">LB941_11505</name>
</gene>
<dbReference type="InterPro" id="IPR051908">
    <property type="entry name" value="Ribosomal_N-acetyltransferase"/>
</dbReference>
<dbReference type="GO" id="GO:1990189">
    <property type="term" value="F:protein N-terminal-serine acetyltransferase activity"/>
    <property type="evidence" value="ECO:0007669"/>
    <property type="project" value="TreeGrafter"/>
</dbReference>
<keyword evidence="3" id="KW-1185">Reference proteome</keyword>
<dbReference type="PANTHER" id="PTHR43441">
    <property type="entry name" value="RIBOSOMAL-PROTEIN-SERINE ACETYLTRANSFERASE"/>
    <property type="match status" value="1"/>
</dbReference>
<proteinExistence type="predicted"/>
<evidence type="ECO:0000313" key="3">
    <source>
        <dbReference type="Proteomes" id="UP001139006"/>
    </source>
</evidence>
<name>A0A9X2FLW9_9LACO</name>
<evidence type="ECO:0000259" key="1">
    <source>
        <dbReference type="PROSITE" id="PS51186"/>
    </source>
</evidence>
<dbReference type="PROSITE" id="PS51186">
    <property type="entry name" value="GNAT"/>
    <property type="match status" value="1"/>
</dbReference>
<accession>A0A9X2FLW9</accession>
<dbReference type="GO" id="GO:0008999">
    <property type="term" value="F:protein-N-terminal-alanine acetyltransferase activity"/>
    <property type="evidence" value="ECO:0007669"/>
    <property type="project" value="TreeGrafter"/>
</dbReference>
<dbReference type="Pfam" id="PF13302">
    <property type="entry name" value="Acetyltransf_3"/>
    <property type="match status" value="1"/>
</dbReference>
<comment type="caution">
    <text evidence="2">The sequence shown here is derived from an EMBL/GenBank/DDBJ whole genome shotgun (WGS) entry which is preliminary data.</text>
</comment>